<evidence type="ECO:0000313" key="10">
    <source>
        <dbReference type="Proteomes" id="UP000824107"/>
    </source>
</evidence>
<name>A0A9D1M3W2_9PROT</name>
<comment type="catalytic activity">
    <reaction evidence="1">
        <text>GDP-alpha-D-mannose + H2O = alpha-D-mannose 1-phosphate + GMP + 2 H(+)</text>
        <dbReference type="Rhea" id="RHEA:27978"/>
        <dbReference type="ChEBI" id="CHEBI:15377"/>
        <dbReference type="ChEBI" id="CHEBI:15378"/>
        <dbReference type="ChEBI" id="CHEBI:57527"/>
        <dbReference type="ChEBI" id="CHEBI:58115"/>
        <dbReference type="ChEBI" id="CHEBI:58409"/>
    </reaction>
</comment>
<dbReference type="GO" id="GO:0006753">
    <property type="term" value="P:nucleoside phosphate metabolic process"/>
    <property type="evidence" value="ECO:0007669"/>
    <property type="project" value="TreeGrafter"/>
</dbReference>
<evidence type="ECO:0000259" key="8">
    <source>
        <dbReference type="PROSITE" id="PS51462"/>
    </source>
</evidence>
<organism evidence="9 10">
    <name type="scientific">Candidatus Scatocola faecipullorum</name>
    <dbReference type="NCBI Taxonomy" id="2840917"/>
    <lineage>
        <taxon>Bacteria</taxon>
        <taxon>Pseudomonadati</taxon>
        <taxon>Pseudomonadota</taxon>
        <taxon>Alphaproteobacteria</taxon>
        <taxon>Rhodospirillales</taxon>
        <taxon>Rhodospirillaceae</taxon>
        <taxon>Rhodospirillaceae incertae sedis</taxon>
        <taxon>Candidatus Scatocola</taxon>
    </lineage>
</organism>
<dbReference type="SUPFAM" id="SSF55811">
    <property type="entry name" value="Nudix"/>
    <property type="match status" value="1"/>
</dbReference>
<comment type="caution">
    <text evidence="9">The sequence shown here is derived from an EMBL/GenBank/DDBJ whole genome shotgun (WGS) entry which is preliminary data.</text>
</comment>
<gene>
    <name evidence="9" type="ORF">IAD20_03900</name>
</gene>
<evidence type="ECO:0000256" key="3">
    <source>
        <dbReference type="ARBA" id="ARBA00007275"/>
    </source>
</evidence>
<dbReference type="Gene3D" id="3.90.79.10">
    <property type="entry name" value="Nucleoside Triphosphate Pyrophosphohydrolase"/>
    <property type="match status" value="1"/>
</dbReference>
<dbReference type="InterPro" id="IPR015797">
    <property type="entry name" value="NUDIX_hydrolase-like_dom_sf"/>
</dbReference>
<dbReference type="AlphaFoldDB" id="A0A9D1M3W2"/>
<evidence type="ECO:0000313" key="9">
    <source>
        <dbReference type="EMBL" id="HIU53206.1"/>
    </source>
</evidence>
<reference evidence="9" key="1">
    <citation type="submission" date="2020-10" db="EMBL/GenBank/DDBJ databases">
        <authorList>
            <person name="Gilroy R."/>
        </authorList>
    </citation>
    <scope>NUCLEOTIDE SEQUENCE</scope>
    <source>
        <strain evidence="9">ChiW3-316</strain>
    </source>
</reference>
<keyword evidence="5 9" id="KW-0378">Hydrolase</keyword>
<dbReference type="Pfam" id="PF00293">
    <property type="entry name" value="NUDIX"/>
    <property type="match status" value="1"/>
</dbReference>
<dbReference type="CDD" id="cd03424">
    <property type="entry name" value="NUDIX_ADPRase_Nudt5_UGPPase_Nudt14"/>
    <property type="match status" value="1"/>
</dbReference>
<dbReference type="GO" id="GO:0016787">
    <property type="term" value="F:hydrolase activity"/>
    <property type="evidence" value="ECO:0007669"/>
    <property type="project" value="UniProtKB-KW"/>
</dbReference>
<sequence>MENCDEKAKVLASKYLFKKPWLTVRQEKIELPNGVIVPEYYILEYPDWVNTLAITKDKKFVMIRQYRHGSQTTNYEFCGGCVDPEDESPMAAAQRELFEETGYGNGTWKMNMKMSTNPSTNANWTYNFIAEDVELLDSKQHLDGGECLTVHLLTLDEIKQLLKENGIIQSLHACALWKYIAENHLL</sequence>
<evidence type="ECO:0000256" key="5">
    <source>
        <dbReference type="ARBA" id="ARBA00022801"/>
    </source>
</evidence>
<reference evidence="9" key="2">
    <citation type="journal article" date="2021" name="PeerJ">
        <title>Extensive microbial diversity within the chicken gut microbiome revealed by metagenomics and culture.</title>
        <authorList>
            <person name="Gilroy R."/>
            <person name="Ravi A."/>
            <person name="Getino M."/>
            <person name="Pursley I."/>
            <person name="Horton D.L."/>
            <person name="Alikhan N.F."/>
            <person name="Baker D."/>
            <person name="Gharbi K."/>
            <person name="Hall N."/>
            <person name="Watson M."/>
            <person name="Adriaenssens E.M."/>
            <person name="Foster-Nyarko E."/>
            <person name="Jarju S."/>
            <person name="Secka A."/>
            <person name="Antonio M."/>
            <person name="Oren A."/>
            <person name="Chaudhuri R.R."/>
            <person name="La Ragione R."/>
            <person name="Hildebrand F."/>
            <person name="Pallen M.J."/>
        </authorList>
    </citation>
    <scope>NUCLEOTIDE SEQUENCE</scope>
    <source>
        <strain evidence="9">ChiW3-316</strain>
    </source>
</reference>
<dbReference type="PANTHER" id="PTHR11839:SF18">
    <property type="entry name" value="NUDIX HYDROLASE DOMAIN-CONTAINING PROTEIN"/>
    <property type="match status" value="1"/>
</dbReference>
<dbReference type="PANTHER" id="PTHR11839">
    <property type="entry name" value="UDP/ADP-SUGAR PYROPHOSPHATASE"/>
    <property type="match status" value="1"/>
</dbReference>
<comment type="similarity">
    <text evidence="3">Belongs to the Nudix hydrolase family. NudK subfamily.</text>
</comment>
<dbReference type="Proteomes" id="UP000824107">
    <property type="component" value="Unassembled WGS sequence"/>
</dbReference>
<accession>A0A9D1M3W2</accession>
<evidence type="ECO:0000256" key="1">
    <source>
        <dbReference type="ARBA" id="ARBA00000847"/>
    </source>
</evidence>
<evidence type="ECO:0000256" key="2">
    <source>
        <dbReference type="ARBA" id="ARBA00001946"/>
    </source>
</evidence>
<dbReference type="InterPro" id="IPR000086">
    <property type="entry name" value="NUDIX_hydrolase_dom"/>
</dbReference>
<dbReference type="GO" id="GO:0005829">
    <property type="term" value="C:cytosol"/>
    <property type="evidence" value="ECO:0007669"/>
    <property type="project" value="TreeGrafter"/>
</dbReference>
<dbReference type="EMBL" id="DVNC01000028">
    <property type="protein sequence ID" value="HIU53206.1"/>
    <property type="molecule type" value="Genomic_DNA"/>
</dbReference>
<dbReference type="GO" id="GO:0019693">
    <property type="term" value="P:ribose phosphate metabolic process"/>
    <property type="evidence" value="ECO:0007669"/>
    <property type="project" value="TreeGrafter"/>
</dbReference>
<protein>
    <recommendedName>
        <fullName evidence="4">GDP-mannose pyrophosphatase</fullName>
    </recommendedName>
    <alternativeName>
        <fullName evidence="6">GDP-mannose hydrolase</fullName>
    </alternativeName>
    <alternativeName>
        <fullName evidence="7">GDPMK</fullName>
    </alternativeName>
</protein>
<dbReference type="PROSITE" id="PS51462">
    <property type="entry name" value="NUDIX"/>
    <property type="match status" value="1"/>
</dbReference>
<feature type="domain" description="Nudix hydrolase" evidence="8">
    <location>
        <begin position="44"/>
        <end position="175"/>
    </location>
</feature>
<evidence type="ECO:0000256" key="6">
    <source>
        <dbReference type="ARBA" id="ARBA00032162"/>
    </source>
</evidence>
<comment type="cofactor">
    <cofactor evidence="2">
        <name>Mg(2+)</name>
        <dbReference type="ChEBI" id="CHEBI:18420"/>
    </cofactor>
</comment>
<evidence type="ECO:0000256" key="4">
    <source>
        <dbReference type="ARBA" id="ARBA00016377"/>
    </source>
</evidence>
<evidence type="ECO:0000256" key="7">
    <source>
        <dbReference type="ARBA" id="ARBA00032272"/>
    </source>
</evidence>
<proteinExistence type="inferred from homology"/>